<reference evidence="2" key="1">
    <citation type="submission" date="2022-08" db="EMBL/GenBank/DDBJ databases">
        <authorList>
            <person name="Zhang D."/>
        </authorList>
    </citation>
    <scope>NUCLEOTIDE SEQUENCE</scope>
    <source>
        <strain evidence="2">XJ19-11</strain>
    </source>
</reference>
<dbReference type="InterPro" id="IPR036388">
    <property type="entry name" value="WH-like_DNA-bd_sf"/>
</dbReference>
<dbReference type="SUPFAM" id="SSF46785">
    <property type="entry name" value="Winged helix' DNA-binding domain"/>
    <property type="match status" value="1"/>
</dbReference>
<organism evidence="2 3">
    <name type="scientific">Aquiflexum gelatinilyticum</name>
    <dbReference type="NCBI Taxonomy" id="2961943"/>
    <lineage>
        <taxon>Bacteria</taxon>
        <taxon>Pseudomonadati</taxon>
        <taxon>Bacteroidota</taxon>
        <taxon>Cytophagia</taxon>
        <taxon>Cytophagales</taxon>
        <taxon>Cyclobacteriaceae</taxon>
        <taxon>Aquiflexum</taxon>
    </lineage>
</organism>
<dbReference type="PANTHER" id="PTHR37318">
    <property type="entry name" value="BSL7504 PROTEIN"/>
    <property type="match status" value="1"/>
</dbReference>
<dbReference type="InterPro" id="IPR036390">
    <property type="entry name" value="WH_DNA-bd_sf"/>
</dbReference>
<name>A0A9X2T018_9BACT</name>
<dbReference type="AlphaFoldDB" id="A0A9X2T018"/>
<feature type="domain" description="Winged helix DNA-binding" evidence="1">
    <location>
        <begin position="16"/>
        <end position="95"/>
    </location>
</feature>
<dbReference type="InterPro" id="IPR027395">
    <property type="entry name" value="WH_DNA-bd_dom"/>
</dbReference>
<dbReference type="Pfam" id="PF13601">
    <property type="entry name" value="HTH_34"/>
    <property type="match status" value="1"/>
</dbReference>
<evidence type="ECO:0000313" key="3">
    <source>
        <dbReference type="Proteomes" id="UP001142175"/>
    </source>
</evidence>
<keyword evidence="3" id="KW-1185">Reference proteome</keyword>
<comment type="caution">
    <text evidence="2">The sequence shown here is derived from an EMBL/GenBank/DDBJ whole genome shotgun (WGS) entry which is preliminary data.</text>
</comment>
<sequence length="96" mass="11019">MKDILKDLDKAFENKLRLGIMSALLVNDFLDFNALKEILDATDGNLASHLKTLEKEGYITFTKEFLDRKPNTKYMATETGKDAFLRHLKAIENLLK</sequence>
<dbReference type="PANTHER" id="PTHR37318:SF1">
    <property type="entry name" value="BSL7504 PROTEIN"/>
    <property type="match status" value="1"/>
</dbReference>
<dbReference type="RefSeq" id="WP_258422345.1">
    <property type="nucleotide sequence ID" value="NZ_JANAEZ010000006.1"/>
</dbReference>
<evidence type="ECO:0000259" key="1">
    <source>
        <dbReference type="Pfam" id="PF13601"/>
    </source>
</evidence>
<evidence type="ECO:0000313" key="2">
    <source>
        <dbReference type="EMBL" id="MCR9014466.1"/>
    </source>
</evidence>
<dbReference type="Gene3D" id="1.10.10.10">
    <property type="entry name" value="Winged helix-like DNA-binding domain superfamily/Winged helix DNA-binding domain"/>
    <property type="match status" value="1"/>
</dbReference>
<gene>
    <name evidence="2" type="ORF">NU887_05425</name>
</gene>
<dbReference type="EMBL" id="JANSUY010000002">
    <property type="protein sequence ID" value="MCR9014466.1"/>
    <property type="molecule type" value="Genomic_DNA"/>
</dbReference>
<protein>
    <submittedName>
        <fullName evidence="2">Transcriptional regulator</fullName>
    </submittedName>
</protein>
<proteinExistence type="predicted"/>
<dbReference type="Proteomes" id="UP001142175">
    <property type="component" value="Unassembled WGS sequence"/>
</dbReference>
<accession>A0A9X2T018</accession>